<dbReference type="AlphaFoldDB" id="A0A1H9BVS4"/>
<dbReference type="SUPFAM" id="SSF50998">
    <property type="entry name" value="Quinoprotein alcohol dehydrogenase-like"/>
    <property type="match status" value="1"/>
</dbReference>
<keyword evidence="3" id="KW-1185">Reference proteome</keyword>
<name>A0A1H9BVS4_9FLAO</name>
<evidence type="ECO:0000313" key="3">
    <source>
        <dbReference type="Proteomes" id="UP000198648"/>
    </source>
</evidence>
<organism evidence="2 3">
    <name type="scientific">Flavobacterium urocaniciphilum</name>
    <dbReference type="NCBI Taxonomy" id="1299341"/>
    <lineage>
        <taxon>Bacteria</taxon>
        <taxon>Pseudomonadati</taxon>
        <taxon>Bacteroidota</taxon>
        <taxon>Flavobacteriia</taxon>
        <taxon>Flavobacteriales</taxon>
        <taxon>Flavobacteriaceae</taxon>
        <taxon>Flavobacterium</taxon>
    </lineage>
</organism>
<dbReference type="InterPro" id="IPR011047">
    <property type="entry name" value="Quinoprotein_ADH-like_sf"/>
</dbReference>
<dbReference type="Proteomes" id="UP000198648">
    <property type="component" value="Unassembled WGS sequence"/>
</dbReference>
<reference evidence="2 3" key="1">
    <citation type="submission" date="2016-10" db="EMBL/GenBank/DDBJ databases">
        <authorList>
            <person name="de Groot N.N."/>
        </authorList>
    </citation>
    <scope>NUCLEOTIDE SEQUENCE [LARGE SCALE GENOMIC DNA]</scope>
    <source>
        <strain evidence="2 3">DSM 27078</strain>
    </source>
</reference>
<sequence>MKKLLPYLFCCVSLVSFSQQKLWKGYFSYNEITDVCNSDSKVFASTRNSLFNKDVNTNILSTFTSVDDVKADKITAVFQSSNNHTFIGNENGLIIIIKPDGSVLNKVDIITEVPVSPNQKKINDFYEFNNKIYVSTEYGISVFDSSNLEIEENYYIGSSGEYLDVLQTTVYNGELYAATRTQGIKKVALSNPFIYDYSQWQMFAAGNWLSLVTFNNQLVAMNFDGYTYKFVGNSPQQIVNHGSNGLKLRTDGTYLTISCQWQILVFNQSLIQVSTVNQIPNFPGMLTCAITKNDKLYIGTQKNGLFESAIINPSVFTNISPKGPLEDYTFKVKKTPNELWVTHGSYDRTYNPDLKLQGISIYNSNTGWGEIKSTDIQGSVSLAAIAENPNLPNQVFVASGHDGLLKFTNKANLQVYDETNNLESVGGFPGYFSVRINGMKFDKDANLWITNAFVNNGLKVLKNNNSWQSFNLSSVLQNATNERYGNLDIDKNGTKWVATFTNGFYGFNEKYNNKFIVVNEENGGLPSNDVRCVAVDKRNQLWIGTFKGLRILSSVDRFVSDTELETTNIVIQEGDLAQELFYQQVIQDIYVDGSNRKWVSIADAGVFLVSANGQETIHRFTMENSPLPSNNVLDIDVDEVSGEVFFATDKGLVSFLGTSTKGSENLADVYVYPNPVRPGYTGTVKISGLMDKVNLKITDIEGNLVFETTSQGGTVEWDTTAFGKYKVASGVYMVFVSSSDAAETTVKKIMVIR</sequence>
<evidence type="ECO:0000259" key="1">
    <source>
        <dbReference type="Pfam" id="PF21544"/>
    </source>
</evidence>
<dbReference type="Gene3D" id="2.130.10.10">
    <property type="entry name" value="YVTN repeat-like/Quinoprotein amine dehydrogenase"/>
    <property type="match status" value="2"/>
</dbReference>
<dbReference type="InterPro" id="IPR015943">
    <property type="entry name" value="WD40/YVTN_repeat-like_dom_sf"/>
</dbReference>
<dbReference type="EMBL" id="FOEI01000003">
    <property type="protein sequence ID" value="SEP92663.1"/>
    <property type="molecule type" value="Genomic_DNA"/>
</dbReference>
<dbReference type="Pfam" id="PF07494">
    <property type="entry name" value="Reg_prop"/>
    <property type="match status" value="1"/>
</dbReference>
<dbReference type="RefSeq" id="WP_091467427.1">
    <property type="nucleotide sequence ID" value="NZ_FOEI01000003.1"/>
</dbReference>
<gene>
    <name evidence="2" type="ORF">SAMN05444005_103229</name>
</gene>
<accession>A0A1H9BVS4</accession>
<evidence type="ECO:0000313" key="2">
    <source>
        <dbReference type="EMBL" id="SEP92663.1"/>
    </source>
</evidence>
<dbReference type="OrthoDB" id="9807410at2"/>
<dbReference type="Pfam" id="PF21544">
    <property type="entry name" value="PorZ_N_b_propeller"/>
    <property type="match status" value="1"/>
</dbReference>
<dbReference type="InterPro" id="IPR011110">
    <property type="entry name" value="Reg_prop"/>
</dbReference>
<dbReference type="SUPFAM" id="SSF101898">
    <property type="entry name" value="NHL repeat"/>
    <property type="match status" value="1"/>
</dbReference>
<feature type="domain" description="PorZ N-terminal beta-propeller" evidence="1">
    <location>
        <begin position="42"/>
        <end position="201"/>
    </location>
</feature>
<dbReference type="InterPro" id="IPR048954">
    <property type="entry name" value="PorZ_N"/>
</dbReference>
<dbReference type="STRING" id="1299341.SAMN05444005_103229"/>
<proteinExistence type="predicted"/>
<protein>
    <submittedName>
        <fullName evidence="2">Two component regulator propeller</fullName>
    </submittedName>
</protein>